<evidence type="ECO:0000256" key="14">
    <source>
        <dbReference type="ARBA" id="ARBA00081370"/>
    </source>
</evidence>
<evidence type="ECO:0000256" key="4">
    <source>
        <dbReference type="ARBA" id="ARBA00022723"/>
    </source>
</evidence>
<keyword evidence="5" id="KW-0547">Nucleotide-binding</keyword>
<gene>
    <name evidence="17" type="ORF">XNOV1_A031142</name>
</gene>
<dbReference type="CDD" id="cd02037">
    <property type="entry name" value="Mrp_NBP35"/>
    <property type="match status" value="1"/>
</dbReference>
<evidence type="ECO:0000256" key="7">
    <source>
        <dbReference type="ARBA" id="ARBA00022946"/>
    </source>
</evidence>
<dbReference type="GO" id="GO:0046872">
    <property type="term" value="F:metal ion binding"/>
    <property type="evidence" value="ECO:0007669"/>
    <property type="project" value="UniProtKB-KW"/>
</dbReference>
<protein>
    <recommendedName>
        <fullName evidence="13">Iron-sulfur cluster transfer protein NUBPL</fullName>
    </recommendedName>
    <alternativeName>
        <fullName evidence="14">Nucleotide-binding protein-like</fullName>
    </alternativeName>
</protein>
<sequence length="420" mass="46694">MAQFTYSKLSHLLRISSNKGSILRTGKEMKHGHACCLQFIRCQRSVDSKALQERQKQHMARGLPKQKPITGVKQVIVVASGKGGVGKSTTAGTYTISELQKSKSVGLLDADVYGPSIPKLMNLKGNPDLSDNNLMIPLTNYGIPCMSMGFLVEDVAPIVWRGLMVMSAIEKLLRQVDWGSLDYLVVDMPPGTGDVQLSISQNIPVAGAVIVSTPQDIALLDARRGAEMFKKVNVPVLGLVQNMSVFQCPNCNHETHIFGSDGARQLADTLGVKFLGDIPLHLNIREMSDRGTPVVVSSPDSPEVSNMSTTICYHSTTLFVFLFFLLYYILYFKCYVCVCIHSLGRGIQEGCICCRPETRGSQRLMNSFSESQPTDWDEAKKTQRHQIYAKEDKDIHRTHKKQKRTNFFSVVTHKESNPQH</sequence>
<dbReference type="InterPro" id="IPR033756">
    <property type="entry name" value="YlxH/NBP35"/>
</dbReference>
<dbReference type="PROSITE" id="PS01215">
    <property type="entry name" value="MRP"/>
    <property type="match status" value="1"/>
</dbReference>
<evidence type="ECO:0000256" key="11">
    <source>
        <dbReference type="ARBA" id="ARBA00024036"/>
    </source>
</evidence>
<dbReference type="GO" id="GO:0005524">
    <property type="term" value="F:ATP binding"/>
    <property type="evidence" value="ECO:0007669"/>
    <property type="project" value="UniProtKB-KW"/>
</dbReference>
<keyword evidence="7" id="KW-0809">Transit peptide</keyword>
<dbReference type="AlphaFoldDB" id="A0AAV1GI62"/>
<evidence type="ECO:0000256" key="10">
    <source>
        <dbReference type="ARBA" id="ARBA00023128"/>
    </source>
</evidence>
<keyword evidence="16" id="KW-0472">Membrane</keyword>
<evidence type="ECO:0000313" key="18">
    <source>
        <dbReference type="Proteomes" id="UP001178508"/>
    </source>
</evidence>
<dbReference type="SUPFAM" id="SSF52540">
    <property type="entry name" value="P-loop containing nucleoside triphosphate hydrolases"/>
    <property type="match status" value="1"/>
</dbReference>
<organism evidence="17 18">
    <name type="scientific">Xyrichtys novacula</name>
    <name type="common">Pearly razorfish</name>
    <name type="synonym">Hemipteronotus novacula</name>
    <dbReference type="NCBI Taxonomy" id="13765"/>
    <lineage>
        <taxon>Eukaryota</taxon>
        <taxon>Metazoa</taxon>
        <taxon>Chordata</taxon>
        <taxon>Craniata</taxon>
        <taxon>Vertebrata</taxon>
        <taxon>Euteleostomi</taxon>
        <taxon>Actinopterygii</taxon>
        <taxon>Neopterygii</taxon>
        <taxon>Teleostei</taxon>
        <taxon>Neoteleostei</taxon>
        <taxon>Acanthomorphata</taxon>
        <taxon>Eupercaria</taxon>
        <taxon>Labriformes</taxon>
        <taxon>Labridae</taxon>
        <taxon>Xyrichtys</taxon>
    </lineage>
</organism>
<dbReference type="Gene3D" id="3.40.50.300">
    <property type="entry name" value="P-loop containing nucleotide triphosphate hydrolases"/>
    <property type="match status" value="1"/>
</dbReference>
<dbReference type="Pfam" id="PF10609">
    <property type="entry name" value="ParA"/>
    <property type="match status" value="1"/>
</dbReference>
<evidence type="ECO:0000256" key="16">
    <source>
        <dbReference type="SAM" id="Phobius"/>
    </source>
</evidence>
<evidence type="ECO:0000256" key="13">
    <source>
        <dbReference type="ARBA" id="ARBA00069083"/>
    </source>
</evidence>
<keyword evidence="18" id="KW-1185">Reference proteome</keyword>
<keyword evidence="6" id="KW-0067">ATP-binding</keyword>
<dbReference type="GO" id="GO:0016226">
    <property type="term" value="P:iron-sulfur cluster assembly"/>
    <property type="evidence" value="ECO:0007669"/>
    <property type="project" value="InterPro"/>
</dbReference>
<dbReference type="PANTHER" id="PTHR42961:SF2">
    <property type="entry name" value="IRON-SULFUR PROTEIN NUBPL"/>
    <property type="match status" value="1"/>
</dbReference>
<keyword evidence="8" id="KW-0408">Iron</keyword>
<dbReference type="InterPro" id="IPR000808">
    <property type="entry name" value="Mrp-like_CS"/>
</dbReference>
<keyword evidence="16" id="KW-1133">Transmembrane helix</keyword>
<evidence type="ECO:0000256" key="1">
    <source>
        <dbReference type="ARBA" id="ARBA00001966"/>
    </source>
</evidence>
<dbReference type="InterPro" id="IPR019591">
    <property type="entry name" value="Mrp/NBP35_ATP-bd"/>
</dbReference>
<keyword evidence="4" id="KW-0479">Metal-binding</keyword>
<keyword evidence="16" id="KW-0812">Transmembrane</keyword>
<evidence type="ECO:0000256" key="15">
    <source>
        <dbReference type="SAM" id="MobiDB-lite"/>
    </source>
</evidence>
<dbReference type="GO" id="GO:0051539">
    <property type="term" value="F:4 iron, 4 sulfur cluster binding"/>
    <property type="evidence" value="ECO:0007669"/>
    <property type="project" value="UniProtKB-KW"/>
</dbReference>
<comment type="similarity">
    <text evidence="11">Belongs to the Mrp/NBP35 ATP-binding proteins family.</text>
</comment>
<comment type="cofactor">
    <cofactor evidence="1">
        <name>[4Fe-4S] cluster</name>
        <dbReference type="ChEBI" id="CHEBI:49883"/>
    </cofactor>
</comment>
<dbReference type="FunFam" id="3.40.50.300:FF:000709">
    <property type="entry name" value="Iron-sulfur protein NUBPL isoform X1"/>
    <property type="match status" value="1"/>
</dbReference>
<name>A0AAV1GI62_XYRNO</name>
<comment type="function">
    <text evidence="12">Iron-sulfur cluster transfer protein involved in the assembly of the mitochondrial membrane respiratory chain NADH dehydrogenase (Complex I). May deliver one or more Fe-S clusters to complex I subunits.</text>
</comment>
<evidence type="ECO:0000256" key="12">
    <source>
        <dbReference type="ARBA" id="ARBA00056637"/>
    </source>
</evidence>
<evidence type="ECO:0000313" key="17">
    <source>
        <dbReference type="EMBL" id="CAJ1073280.1"/>
    </source>
</evidence>
<accession>A0AAV1GI62</accession>
<dbReference type="GO" id="GO:0032981">
    <property type="term" value="P:mitochondrial respiratory chain complex I assembly"/>
    <property type="evidence" value="ECO:0007669"/>
    <property type="project" value="TreeGrafter"/>
</dbReference>
<evidence type="ECO:0000256" key="2">
    <source>
        <dbReference type="ARBA" id="ARBA00004173"/>
    </source>
</evidence>
<dbReference type="HAMAP" id="MF_02040">
    <property type="entry name" value="Mrp_NBP35"/>
    <property type="match status" value="1"/>
</dbReference>
<dbReference type="GO" id="GO:0140663">
    <property type="term" value="F:ATP-dependent FeS chaperone activity"/>
    <property type="evidence" value="ECO:0007669"/>
    <property type="project" value="InterPro"/>
</dbReference>
<evidence type="ECO:0000256" key="5">
    <source>
        <dbReference type="ARBA" id="ARBA00022741"/>
    </source>
</evidence>
<evidence type="ECO:0000256" key="3">
    <source>
        <dbReference type="ARBA" id="ARBA00022485"/>
    </source>
</evidence>
<feature type="transmembrane region" description="Helical" evidence="16">
    <location>
        <begin position="311"/>
        <end position="330"/>
    </location>
</feature>
<proteinExistence type="inferred from homology"/>
<reference evidence="17" key="1">
    <citation type="submission" date="2023-08" db="EMBL/GenBank/DDBJ databases">
        <authorList>
            <person name="Alioto T."/>
            <person name="Alioto T."/>
            <person name="Gomez Garrido J."/>
        </authorList>
    </citation>
    <scope>NUCLEOTIDE SEQUENCE</scope>
</reference>
<dbReference type="EMBL" id="OY660878">
    <property type="protein sequence ID" value="CAJ1073280.1"/>
    <property type="molecule type" value="Genomic_DNA"/>
</dbReference>
<dbReference type="InterPro" id="IPR044304">
    <property type="entry name" value="NUBPL-like"/>
</dbReference>
<dbReference type="InterPro" id="IPR027417">
    <property type="entry name" value="P-loop_NTPase"/>
</dbReference>
<feature type="region of interest" description="Disordered" evidence="15">
    <location>
        <begin position="369"/>
        <end position="401"/>
    </location>
</feature>
<keyword evidence="9" id="KW-0411">Iron-sulfur</keyword>
<dbReference type="Proteomes" id="UP001178508">
    <property type="component" value="Chromosome 15"/>
</dbReference>
<evidence type="ECO:0000256" key="8">
    <source>
        <dbReference type="ARBA" id="ARBA00023004"/>
    </source>
</evidence>
<evidence type="ECO:0000256" key="9">
    <source>
        <dbReference type="ARBA" id="ARBA00023014"/>
    </source>
</evidence>
<evidence type="ECO:0000256" key="6">
    <source>
        <dbReference type="ARBA" id="ARBA00022840"/>
    </source>
</evidence>
<keyword evidence="3" id="KW-0004">4Fe-4S</keyword>
<dbReference type="PANTHER" id="PTHR42961">
    <property type="entry name" value="IRON-SULFUR PROTEIN NUBPL"/>
    <property type="match status" value="1"/>
</dbReference>
<dbReference type="GO" id="GO:0005759">
    <property type="term" value="C:mitochondrial matrix"/>
    <property type="evidence" value="ECO:0007669"/>
    <property type="project" value="UniProtKB-ARBA"/>
</dbReference>
<keyword evidence="10" id="KW-0496">Mitochondrion</keyword>
<comment type="subcellular location">
    <subcellularLocation>
        <location evidence="2">Mitochondrion</location>
    </subcellularLocation>
</comment>